<sequence>MGFYFESLFLEFTLLLVTCAIYVYSNFKWKYKYWERKGVPYIPPPSFLFGNTRDFTLMKRGIAYVMADIYKENEGKPFVGLFQSRQPLLLARDPEFVKQVIVRDFVHFMDRDVVFNEKTNPFESTNLIFLRGEKWRALKMKLTPTLSLSKIRTMFSTMSECSSKLVESLREAALRQDTVEVRDAAGNYTTDVIGTCAFGLTIDSLNDPNSTFRQMGRKVFKTSLGLVLRRLTIINYPALGRLLRLSYFNAEVISFFRSVVRDMVDYRKNSGVCRDDFLQQLIQLKNEGIVLEDRVTDQEDSLMQQLRDARTEKEDNTFEITHDFVAAQCYVFFAAGYETSSATMSFCLYELALNPDVQERVRSEVDRMLESSGGNATYESVQDLEYLDAVVHETLRKYPPISVLTRGCTFPYNLPGSRLPIDKGVRLFVSVYGIHHDPKYYPNPEKFDPERFLHQNKHRTHSSAYLPFGDGPRMCLGVRFGLLQVKVGLAALLSKYKFDTASGTEIPCNLTPNRLYAIY</sequence>
<keyword evidence="15" id="KW-1185">Reference proteome</keyword>
<evidence type="ECO:0000256" key="2">
    <source>
        <dbReference type="ARBA" id="ARBA00004174"/>
    </source>
</evidence>
<evidence type="ECO:0000256" key="1">
    <source>
        <dbReference type="ARBA" id="ARBA00001971"/>
    </source>
</evidence>
<dbReference type="PRINTS" id="PR00385">
    <property type="entry name" value="P450"/>
</dbReference>
<comment type="caution">
    <text evidence="14">The sequence shown here is derived from an EMBL/GenBank/DDBJ whole genome shotgun (WGS) entry which is preliminary data.</text>
</comment>
<comment type="subcellular location">
    <subcellularLocation>
        <location evidence="3">Endoplasmic reticulum membrane</location>
        <topology evidence="3">Peripheral membrane protein</topology>
    </subcellularLocation>
    <subcellularLocation>
        <location evidence="2">Microsome membrane</location>
        <topology evidence="2">Peripheral membrane protein</topology>
    </subcellularLocation>
</comment>
<keyword evidence="11 13" id="KW-0503">Monooxygenase</keyword>
<dbReference type="PANTHER" id="PTHR24292">
    <property type="entry name" value="CYTOCHROME P450"/>
    <property type="match status" value="1"/>
</dbReference>
<evidence type="ECO:0000313" key="14">
    <source>
        <dbReference type="EMBL" id="KAJ8874021.1"/>
    </source>
</evidence>
<accession>A0ABQ9GPQ3</accession>
<evidence type="ECO:0000256" key="4">
    <source>
        <dbReference type="ARBA" id="ARBA00010617"/>
    </source>
</evidence>
<evidence type="ECO:0000256" key="9">
    <source>
        <dbReference type="ARBA" id="ARBA00023002"/>
    </source>
</evidence>
<evidence type="ECO:0000256" key="7">
    <source>
        <dbReference type="ARBA" id="ARBA00022824"/>
    </source>
</evidence>
<dbReference type="EMBL" id="JARBHB010000010">
    <property type="protein sequence ID" value="KAJ8874021.1"/>
    <property type="molecule type" value="Genomic_DNA"/>
</dbReference>
<dbReference type="InterPro" id="IPR017972">
    <property type="entry name" value="Cyt_P450_CS"/>
</dbReference>
<keyword evidence="5 13" id="KW-0349">Heme</keyword>
<evidence type="ECO:0000256" key="3">
    <source>
        <dbReference type="ARBA" id="ARBA00004406"/>
    </source>
</evidence>
<evidence type="ECO:0000256" key="10">
    <source>
        <dbReference type="ARBA" id="ARBA00023004"/>
    </source>
</evidence>
<dbReference type="Gene3D" id="1.10.630.10">
    <property type="entry name" value="Cytochrome P450"/>
    <property type="match status" value="1"/>
</dbReference>
<keyword evidence="6 13" id="KW-0479">Metal-binding</keyword>
<comment type="cofactor">
    <cofactor evidence="1">
        <name>heme</name>
        <dbReference type="ChEBI" id="CHEBI:30413"/>
    </cofactor>
</comment>
<proteinExistence type="inferred from homology"/>
<keyword evidence="8" id="KW-0492">Microsome</keyword>
<keyword evidence="12" id="KW-0472">Membrane</keyword>
<evidence type="ECO:0000256" key="5">
    <source>
        <dbReference type="ARBA" id="ARBA00022617"/>
    </source>
</evidence>
<keyword evidence="9 13" id="KW-0560">Oxidoreductase</keyword>
<dbReference type="PROSITE" id="PS00086">
    <property type="entry name" value="CYTOCHROME_P450"/>
    <property type="match status" value="1"/>
</dbReference>
<reference evidence="14 15" key="1">
    <citation type="submission" date="2023-02" db="EMBL/GenBank/DDBJ databases">
        <title>LHISI_Scaffold_Assembly.</title>
        <authorList>
            <person name="Stuart O.P."/>
            <person name="Cleave R."/>
            <person name="Magrath M.J.L."/>
            <person name="Mikheyev A.S."/>
        </authorList>
    </citation>
    <scope>NUCLEOTIDE SEQUENCE [LARGE SCALE GENOMIC DNA]</scope>
    <source>
        <strain evidence="14">Daus_M_001</strain>
        <tissue evidence="14">Leg muscle</tissue>
    </source>
</reference>
<dbReference type="InterPro" id="IPR002401">
    <property type="entry name" value="Cyt_P450_E_grp-I"/>
</dbReference>
<evidence type="ECO:0000313" key="15">
    <source>
        <dbReference type="Proteomes" id="UP001159363"/>
    </source>
</evidence>
<evidence type="ECO:0000256" key="12">
    <source>
        <dbReference type="ARBA" id="ARBA00023136"/>
    </source>
</evidence>
<evidence type="ECO:0008006" key="16">
    <source>
        <dbReference type="Google" id="ProtNLM"/>
    </source>
</evidence>
<evidence type="ECO:0000256" key="8">
    <source>
        <dbReference type="ARBA" id="ARBA00022848"/>
    </source>
</evidence>
<dbReference type="PANTHER" id="PTHR24292:SF54">
    <property type="entry name" value="CYP9F3-RELATED"/>
    <property type="match status" value="1"/>
</dbReference>
<dbReference type="CDD" id="cd11056">
    <property type="entry name" value="CYP6-like"/>
    <property type="match status" value="1"/>
</dbReference>
<protein>
    <recommendedName>
        <fullName evidence="16">Cytochrome P450</fullName>
    </recommendedName>
</protein>
<dbReference type="Pfam" id="PF00067">
    <property type="entry name" value="p450"/>
    <property type="match status" value="1"/>
</dbReference>
<dbReference type="PRINTS" id="PR00463">
    <property type="entry name" value="EP450I"/>
</dbReference>
<evidence type="ECO:0000256" key="6">
    <source>
        <dbReference type="ARBA" id="ARBA00022723"/>
    </source>
</evidence>
<dbReference type="InterPro" id="IPR001128">
    <property type="entry name" value="Cyt_P450"/>
</dbReference>
<dbReference type="InterPro" id="IPR050476">
    <property type="entry name" value="Insect_CytP450_Detox"/>
</dbReference>
<dbReference type="SUPFAM" id="SSF48264">
    <property type="entry name" value="Cytochrome P450"/>
    <property type="match status" value="1"/>
</dbReference>
<organism evidence="14 15">
    <name type="scientific">Dryococelus australis</name>
    <dbReference type="NCBI Taxonomy" id="614101"/>
    <lineage>
        <taxon>Eukaryota</taxon>
        <taxon>Metazoa</taxon>
        <taxon>Ecdysozoa</taxon>
        <taxon>Arthropoda</taxon>
        <taxon>Hexapoda</taxon>
        <taxon>Insecta</taxon>
        <taxon>Pterygota</taxon>
        <taxon>Neoptera</taxon>
        <taxon>Polyneoptera</taxon>
        <taxon>Phasmatodea</taxon>
        <taxon>Verophasmatodea</taxon>
        <taxon>Anareolatae</taxon>
        <taxon>Phasmatidae</taxon>
        <taxon>Eurycanthinae</taxon>
        <taxon>Dryococelus</taxon>
    </lineage>
</organism>
<gene>
    <name evidence="14" type="ORF">PR048_024861</name>
</gene>
<dbReference type="InterPro" id="IPR036396">
    <property type="entry name" value="Cyt_P450_sf"/>
</dbReference>
<keyword evidence="10 13" id="KW-0408">Iron</keyword>
<name>A0ABQ9GPQ3_9NEOP</name>
<evidence type="ECO:0000256" key="11">
    <source>
        <dbReference type="ARBA" id="ARBA00023033"/>
    </source>
</evidence>
<keyword evidence="7" id="KW-0256">Endoplasmic reticulum</keyword>
<dbReference type="Proteomes" id="UP001159363">
    <property type="component" value="Chromosome 9"/>
</dbReference>
<comment type="similarity">
    <text evidence="4 13">Belongs to the cytochrome P450 family.</text>
</comment>
<evidence type="ECO:0000256" key="13">
    <source>
        <dbReference type="RuleBase" id="RU000461"/>
    </source>
</evidence>